<organism evidence="1 2">
    <name type="scientific">Armillaria borealis</name>
    <dbReference type="NCBI Taxonomy" id="47425"/>
    <lineage>
        <taxon>Eukaryota</taxon>
        <taxon>Fungi</taxon>
        <taxon>Dikarya</taxon>
        <taxon>Basidiomycota</taxon>
        <taxon>Agaricomycotina</taxon>
        <taxon>Agaricomycetes</taxon>
        <taxon>Agaricomycetidae</taxon>
        <taxon>Agaricales</taxon>
        <taxon>Marasmiineae</taxon>
        <taxon>Physalacriaceae</taxon>
        <taxon>Armillaria</taxon>
    </lineage>
</organism>
<dbReference type="Proteomes" id="UP001175226">
    <property type="component" value="Unassembled WGS sequence"/>
</dbReference>
<dbReference type="InterPro" id="IPR011009">
    <property type="entry name" value="Kinase-like_dom_sf"/>
</dbReference>
<reference evidence="1" key="1">
    <citation type="submission" date="2023-06" db="EMBL/GenBank/DDBJ databases">
        <authorList>
            <consortium name="Lawrence Berkeley National Laboratory"/>
            <person name="Ahrendt S."/>
            <person name="Sahu N."/>
            <person name="Indic B."/>
            <person name="Wong-Bajracharya J."/>
            <person name="Merenyi Z."/>
            <person name="Ke H.-M."/>
            <person name="Monk M."/>
            <person name="Kocsube S."/>
            <person name="Drula E."/>
            <person name="Lipzen A."/>
            <person name="Balint B."/>
            <person name="Henrissat B."/>
            <person name="Andreopoulos B."/>
            <person name="Martin F.M."/>
            <person name="Harder C.B."/>
            <person name="Rigling D."/>
            <person name="Ford K.L."/>
            <person name="Foster G.D."/>
            <person name="Pangilinan J."/>
            <person name="Papanicolaou A."/>
            <person name="Barry K."/>
            <person name="LaButti K."/>
            <person name="Viragh M."/>
            <person name="Koriabine M."/>
            <person name="Yan M."/>
            <person name="Riley R."/>
            <person name="Champramary S."/>
            <person name="Plett K.L."/>
            <person name="Tsai I.J."/>
            <person name="Slot J."/>
            <person name="Sipos G."/>
            <person name="Plett J."/>
            <person name="Nagy L.G."/>
            <person name="Grigoriev I.V."/>
        </authorList>
    </citation>
    <scope>NUCLEOTIDE SEQUENCE</scope>
    <source>
        <strain evidence="1">FPL87.14</strain>
    </source>
</reference>
<dbReference type="SUPFAM" id="SSF56112">
    <property type="entry name" value="Protein kinase-like (PK-like)"/>
    <property type="match status" value="1"/>
</dbReference>
<protein>
    <recommendedName>
        <fullName evidence="3">Protein kinase domain-containing protein</fullName>
    </recommendedName>
</protein>
<gene>
    <name evidence="1" type="ORF">EV421DRAFT_1419603</name>
</gene>
<dbReference type="Gene3D" id="1.10.510.10">
    <property type="entry name" value="Transferase(Phosphotransferase) domain 1"/>
    <property type="match status" value="1"/>
</dbReference>
<proteinExistence type="predicted"/>
<evidence type="ECO:0000313" key="2">
    <source>
        <dbReference type="Proteomes" id="UP001175226"/>
    </source>
</evidence>
<comment type="caution">
    <text evidence="1">The sequence shown here is derived from an EMBL/GenBank/DDBJ whole genome shotgun (WGS) entry which is preliminary data.</text>
</comment>
<accession>A0AA39MX46</accession>
<dbReference type="EMBL" id="JAUEPT010000008">
    <property type="protein sequence ID" value="KAK0449463.1"/>
    <property type="molecule type" value="Genomic_DNA"/>
</dbReference>
<evidence type="ECO:0000313" key="1">
    <source>
        <dbReference type="EMBL" id="KAK0449463.1"/>
    </source>
</evidence>
<sequence>MVEMLGTPLCGYRIGRSSSFRRTWCAHVSTYGRASVLLGPTLPNVREGRVGEYGREYAPEMLVGDPYSPFKVDVWYLGRMLDNDLGAEVKGFVEKHIKKFQEDFTFDNVIDKYFSQESTQNDQTMQSFEEYIDKISEVTVQIPTELTLPKATLRTTFSLLTMISQMRMSDPESRPSLSQLIDSVIEMRRSFPPTVLHDYIGINSRAAGWEK</sequence>
<name>A0AA39MX46_9AGAR</name>
<keyword evidence="2" id="KW-1185">Reference proteome</keyword>
<dbReference type="AlphaFoldDB" id="A0AA39MX46"/>
<evidence type="ECO:0008006" key="3">
    <source>
        <dbReference type="Google" id="ProtNLM"/>
    </source>
</evidence>